<dbReference type="SMART" id="SM00343">
    <property type="entry name" value="ZnF_C2HC"/>
    <property type="match status" value="1"/>
</dbReference>
<accession>A0A9N7RFW3</accession>
<dbReference type="Proteomes" id="UP001153555">
    <property type="component" value="Unassembled WGS sequence"/>
</dbReference>
<keyword evidence="5" id="KW-1185">Reference proteome</keyword>
<dbReference type="Pfam" id="PF14223">
    <property type="entry name" value="Retrotran_gag_2"/>
    <property type="match status" value="1"/>
</dbReference>
<organism evidence="4 5">
    <name type="scientific">Striga hermonthica</name>
    <name type="common">Purple witchweed</name>
    <name type="synonym">Buchnera hermonthica</name>
    <dbReference type="NCBI Taxonomy" id="68872"/>
    <lineage>
        <taxon>Eukaryota</taxon>
        <taxon>Viridiplantae</taxon>
        <taxon>Streptophyta</taxon>
        <taxon>Embryophyta</taxon>
        <taxon>Tracheophyta</taxon>
        <taxon>Spermatophyta</taxon>
        <taxon>Magnoliopsida</taxon>
        <taxon>eudicotyledons</taxon>
        <taxon>Gunneridae</taxon>
        <taxon>Pentapetalae</taxon>
        <taxon>asterids</taxon>
        <taxon>lamiids</taxon>
        <taxon>Lamiales</taxon>
        <taxon>Orobanchaceae</taxon>
        <taxon>Buchnereae</taxon>
        <taxon>Striga</taxon>
    </lineage>
</organism>
<name>A0A9N7RFW3_STRHE</name>
<evidence type="ECO:0000313" key="5">
    <source>
        <dbReference type="Proteomes" id="UP001153555"/>
    </source>
</evidence>
<feature type="region of interest" description="Disordered" evidence="2">
    <location>
        <begin position="140"/>
        <end position="167"/>
    </location>
</feature>
<dbReference type="PANTHER" id="PTHR47592">
    <property type="entry name" value="PBF68 PROTEIN"/>
    <property type="match status" value="1"/>
</dbReference>
<gene>
    <name evidence="4" type="ORF">SHERM_24478</name>
</gene>
<dbReference type="OrthoDB" id="8003956at2759"/>
<dbReference type="InterPro" id="IPR036875">
    <property type="entry name" value="Znf_CCHC_sf"/>
</dbReference>
<dbReference type="InterPro" id="IPR054722">
    <property type="entry name" value="PolX-like_BBD"/>
</dbReference>
<dbReference type="EMBL" id="CACSLK010027752">
    <property type="protein sequence ID" value="CAA0828783.1"/>
    <property type="molecule type" value="Genomic_DNA"/>
</dbReference>
<dbReference type="Pfam" id="PF00098">
    <property type="entry name" value="zf-CCHC"/>
    <property type="match status" value="1"/>
</dbReference>
<protein>
    <recommendedName>
        <fullName evidence="3">CCHC-type domain-containing protein</fullName>
    </recommendedName>
</protein>
<dbReference type="Pfam" id="PF22936">
    <property type="entry name" value="Pol_BBD"/>
    <property type="match status" value="1"/>
</dbReference>
<keyword evidence="1" id="KW-0479">Metal-binding</keyword>
<feature type="non-terminal residue" evidence="4">
    <location>
        <position position="1"/>
    </location>
</feature>
<feature type="non-terminal residue" evidence="4">
    <location>
        <position position="309"/>
    </location>
</feature>
<comment type="caution">
    <text evidence="4">The sequence shown here is derived from an EMBL/GenBank/DDBJ whole genome shotgun (WGS) entry which is preliminary data.</text>
</comment>
<dbReference type="AlphaFoldDB" id="A0A9N7RFW3"/>
<keyword evidence="1" id="KW-0862">Zinc</keyword>
<dbReference type="PROSITE" id="PS50158">
    <property type="entry name" value="ZF_CCHC"/>
    <property type="match status" value="1"/>
</dbReference>
<sequence length="309" mass="34437">CYILASLSNVLQHQHQSMNTAADMLLSLKELFGHQSRAARQEATRVLMNMTMHEGTPVREHVLAMMAQLNELEVLGAFIDGETQVDIVLQSLPKSFEQFRLNYNMNKMLMTLPELVTELQSTEGLFRQMTQAMVAQRGEALTSKASKGEKGKKFAGKGKAVMSDAQPRQKAKKSKGKCYNCQQKGHWMASCPLPRKSDKGTRFALVVETCLAVLSTSTWCIDTGAIDHVCNSLQGFQKTKRLREGEATIYLGDASRASAVAVEDVYLDFGLDRFLVLKDCLYVPSFRKNLISVSKLFMNGFSATFDNKV</sequence>
<dbReference type="InterPro" id="IPR001878">
    <property type="entry name" value="Znf_CCHC"/>
</dbReference>
<feature type="domain" description="CCHC-type" evidence="3">
    <location>
        <begin position="177"/>
        <end position="192"/>
    </location>
</feature>
<dbReference type="GO" id="GO:0008270">
    <property type="term" value="F:zinc ion binding"/>
    <property type="evidence" value="ECO:0007669"/>
    <property type="project" value="UniProtKB-KW"/>
</dbReference>
<keyword evidence="1" id="KW-0863">Zinc-finger</keyword>
<proteinExistence type="predicted"/>
<dbReference type="SUPFAM" id="SSF57756">
    <property type="entry name" value="Retrovirus zinc finger-like domains"/>
    <property type="match status" value="1"/>
</dbReference>
<dbReference type="PANTHER" id="PTHR47592:SF27">
    <property type="entry name" value="OS08G0421700 PROTEIN"/>
    <property type="match status" value="1"/>
</dbReference>
<evidence type="ECO:0000313" key="4">
    <source>
        <dbReference type="EMBL" id="CAA0828783.1"/>
    </source>
</evidence>
<evidence type="ECO:0000259" key="3">
    <source>
        <dbReference type="PROSITE" id="PS50158"/>
    </source>
</evidence>
<dbReference type="Gene3D" id="4.10.60.10">
    <property type="entry name" value="Zinc finger, CCHC-type"/>
    <property type="match status" value="1"/>
</dbReference>
<evidence type="ECO:0000256" key="1">
    <source>
        <dbReference type="PROSITE-ProRule" id="PRU00047"/>
    </source>
</evidence>
<dbReference type="GO" id="GO:0003676">
    <property type="term" value="F:nucleic acid binding"/>
    <property type="evidence" value="ECO:0007669"/>
    <property type="project" value="InterPro"/>
</dbReference>
<reference evidence="4" key="1">
    <citation type="submission" date="2019-12" db="EMBL/GenBank/DDBJ databases">
        <authorList>
            <person name="Scholes J."/>
        </authorList>
    </citation>
    <scope>NUCLEOTIDE SEQUENCE</scope>
</reference>
<evidence type="ECO:0000256" key="2">
    <source>
        <dbReference type="SAM" id="MobiDB-lite"/>
    </source>
</evidence>